<organism evidence="2">
    <name type="scientific">marine metagenome</name>
    <dbReference type="NCBI Taxonomy" id="408172"/>
    <lineage>
        <taxon>unclassified sequences</taxon>
        <taxon>metagenomes</taxon>
        <taxon>ecological metagenomes</taxon>
    </lineage>
</organism>
<protein>
    <recommendedName>
        <fullName evidence="3">LamG-like jellyroll fold domain-containing protein</fullName>
    </recommendedName>
</protein>
<dbReference type="Gene3D" id="2.60.120.200">
    <property type="match status" value="1"/>
</dbReference>
<gene>
    <name evidence="2" type="ORF">METZ01_LOCUS504736</name>
</gene>
<evidence type="ECO:0000313" key="2">
    <source>
        <dbReference type="EMBL" id="SVE51882.1"/>
    </source>
</evidence>
<feature type="compositionally biased region" description="Polar residues" evidence="1">
    <location>
        <begin position="1"/>
        <end position="26"/>
    </location>
</feature>
<reference evidence="2" key="1">
    <citation type="submission" date="2018-05" db="EMBL/GenBank/DDBJ databases">
        <authorList>
            <person name="Lanie J.A."/>
            <person name="Ng W.-L."/>
            <person name="Kazmierczak K.M."/>
            <person name="Andrzejewski T.M."/>
            <person name="Davidsen T.M."/>
            <person name="Wayne K.J."/>
            <person name="Tettelin H."/>
            <person name="Glass J.I."/>
            <person name="Rusch D."/>
            <person name="Podicherti R."/>
            <person name="Tsui H.-C.T."/>
            <person name="Winkler M.E."/>
        </authorList>
    </citation>
    <scope>NUCLEOTIDE SEQUENCE</scope>
</reference>
<evidence type="ECO:0000256" key="1">
    <source>
        <dbReference type="SAM" id="MobiDB-lite"/>
    </source>
</evidence>
<sequence>ALNDDVNSNPYVGWDTTDSNETTNDLGSPGSYEDGNWHHICGWYKSSPTAVDKKIFVDGEDIEATVNNSHSGRNLGTDDRTKHYGFIGWGSEASSFDGNGNVHGDDFMIGKIDDVRIYSRALSDQEISALYLREKP</sequence>
<dbReference type="EMBL" id="UINC01222908">
    <property type="protein sequence ID" value="SVE51882.1"/>
    <property type="molecule type" value="Genomic_DNA"/>
</dbReference>
<feature type="region of interest" description="Disordered" evidence="1">
    <location>
        <begin position="1"/>
        <end position="33"/>
    </location>
</feature>
<feature type="non-terminal residue" evidence="2">
    <location>
        <position position="1"/>
    </location>
</feature>
<dbReference type="InterPro" id="IPR013320">
    <property type="entry name" value="ConA-like_dom_sf"/>
</dbReference>
<dbReference type="AlphaFoldDB" id="A0A383E4X0"/>
<name>A0A383E4X0_9ZZZZ</name>
<proteinExistence type="predicted"/>
<dbReference type="SUPFAM" id="SSF49899">
    <property type="entry name" value="Concanavalin A-like lectins/glucanases"/>
    <property type="match status" value="1"/>
</dbReference>
<dbReference type="Pfam" id="PF13385">
    <property type="entry name" value="Laminin_G_3"/>
    <property type="match status" value="1"/>
</dbReference>
<evidence type="ECO:0008006" key="3">
    <source>
        <dbReference type="Google" id="ProtNLM"/>
    </source>
</evidence>
<accession>A0A383E4X0</accession>